<accession>A0A6J7A6U9</accession>
<dbReference type="InterPro" id="IPR006311">
    <property type="entry name" value="TAT_signal"/>
</dbReference>
<dbReference type="InterPro" id="IPR012334">
    <property type="entry name" value="Pectin_lyas_fold"/>
</dbReference>
<dbReference type="EMBL" id="CAFBLT010000001">
    <property type="protein sequence ID" value="CAB4874181.1"/>
    <property type="molecule type" value="Genomic_DNA"/>
</dbReference>
<name>A0A6J7A6U9_9ZZZZ</name>
<dbReference type="AlphaFoldDB" id="A0A6J7A6U9"/>
<evidence type="ECO:0000313" key="3">
    <source>
        <dbReference type="EMBL" id="CAB5006836.1"/>
    </source>
</evidence>
<organism evidence="1">
    <name type="scientific">freshwater metagenome</name>
    <dbReference type="NCBI Taxonomy" id="449393"/>
    <lineage>
        <taxon>unclassified sequences</taxon>
        <taxon>metagenomes</taxon>
        <taxon>ecological metagenomes</taxon>
    </lineage>
</organism>
<dbReference type="EMBL" id="CAFBPM010000001">
    <property type="protein sequence ID" value="CAB5006836.1"/>
    <property type="molecule type" value="Genomic_DNA"/>
</dbReference>
<dbReference type="EMBL" id="CAFABE010000038">
    <property type="protein sequence ID" value="CAB4828511.1"/>
    <property type="molecule type" value="Genomic_DNA"/>
</dbReference>
<dbReference type="PROSITE" id="PS51318">
    <property type="entry name" value="TAT"/>
    <property type="match status" value="1"/>
</dbReference>
<dbReference type="InterPro" id="IPR011050">
    <property type="entry name" value="Pectin_lyase_fold/virulence"/>
</dbReference>
<proteinExistence type="predicted"/>
<dbReference type="Gene3D" id="2.160.20.10">
    <property type="entry name" value="Single-stranded right-handed beta-helix, Pectin lyase-like"/>
    <property type="match status" value="1"/>
</dbReference>
<sequence>MKNRRHLISVCSAAGALALSTLSFLGASLPAAASSSSSKVLTVGTFQGHKGQYTTIQAAVNAAKSGDWVLVGPGVYKESADLQNLPTTTEHGGFGGVLVTTAGIHIRGMNRASTVIDGTKAGAPKCSSNPNDQQFGAVQDGAALGRNGIVVYKANNVSIDNLTVCNFLGGAGIAGNQIWWNGGAETAGIGLKGYEGSYLTATSTYFGEEKTAATYGIFSSQSQGNGAKWSNIYGSNFNDAGMYIGACLQLCDVTVDKAWMEYSALGYSGTNSGGAIVIKNSLFDKNKDGFDTNTQINGDPPAPQNGACPNNGTSPITHTHSCWVVMNNVFRDNNNPNVPQAGNAAAGPTGTGMTLSGGKNDTVMNNVFSNNGAWGVLFIPFPDSGTPDVNQTCAGTGGVETPGFGCVYDPVNNKLSNNTFSKNGFFKNPSNGDIGQLALNPNEKSNCFINNKAPNGTSPVNLAKQFPTCGVNRAEPAVPPTLLAQVLCDTGFGSCPAGSTYPVSTGVVMHPLPKLKTMPNPCVNVPNNAWCKNGSAV</sequence>
<evidence type="ECO:0000313" key="1">
    <source>
        <dbReference type="EMBL" id="CAB4828511.1"/>
    </source>
</evidence>
<dbReference type="SUPFAM" id="SSF51126">
    <property type="entry name" value="Pectin lyase-like"/>
    <property type="match status" value="1"/>
</dbReference>
<reference evidence="1" key="1">
    <citation type="submission" date="2020-05" db="EMBL/GenBank/DDBJ databases">
        <authorList>
            <person name="Chiriac C."/>
            <person name="Salcher M."/>
            <person name="Ghai R."/>
            <person name="Kavagutti S V."/>
        </authorList>
    </citation>
    <scope>NUCLEOTIDE SEQUENCE</scope>
</reference>
<gene>
    <name evidence="1" type="ORF">UFOPK3164_00938</name>
    <name evidence="2" type="ORF">UFOPK3427_01014</name>
    <name evidence="3" type="ORF">UFOPK4112_00072</name>
</gene>
<protein>
    <submittedName>
        <fullName evidence="1">Unannotated protein</fullName>
    </submittedName>
</protein>
<evidence type="ECO:0000313" key="2">
    <source>
        <dbReference type="EMBL" id="CAB4874181.1"/>
    </source>
</evidence>